<dbReference type="RefSeq" id="WP_093653573.1">
    <property type="nucleotide sequence ID" value="NZ_FNHI01000005.1"/>
</dbReference>
<dbReference type="Proteomes" id="UP000199063">
    <property type="component" value="Unassembled WGS sequence"/>
</dbReference>
<keyword evidence="2" id="KW-0732">Signal</keyword>
<sequence length="182" mass="18410">MRPKVVGAALLLVLVCVTGCGGGEGATDTGPSGNGPGPSAEPTRSQPPSPSPTTEPTATGTPPAATPSATTPDEVSALVTLTESGGIDGRHDSVVVYDDGTYLRVAPGRKDRPGRMTPAALAKLRKALDGVDFSRLPTRPTGPPIMDGLTRVLVHDGHTSVDDGTDIPADLAAVYDALPPLT</sequence>
<name>A0A1G9RJB3_9ACTN</name>
<feature type="compositionally biased region" description="Low complexity" evidence="1">
    <location>
        <begin position="54"/>
        <end position="72"/>
    </location>
</feature>
<dbReference type="EMBL" id="FNHI01000005">
    <property type="protein sequence ID" value="SDM23346.1"/>
    <property type="molecule type" value="Genomic_DNA"/>
</dbReference>
<evidence type="ECO:0000256" key="2">
    <source>
        <dbReference type="SAM" id="SignalP"/>
    </source>
</evidence>
<gene>
    <name evidence="3" type="ORF">SAMN05444921_105253</name>
</gene>
<proteinExistence type="predicted"/>
<organism evidence="3 4">
    <name type="scientific">Streptomyces wuyuanensis</name>
    <dbReference type="NCBI Taxonomy" id="1196353"/>
    <lineage>
        <taxon>Bacteria</taxon>
        <taxon>Bacillati</taxon>
        <taxon>Actinomycetota</taxon>
        <taxon>Actinomycetes</taxon>
        <taxon>Kitasatosporales</taxon>
        <taxon>Streptomycetaceae</taxon>
        <taxon>Streptomyces</taxon>
    </lineage>
</organism>
<dbReference type="GeneID" id="40829378"/>
<feature type="region of interest" description="Disordered" evidence="1">
    <location>
        <begin position="22"/>
        <end position="75"/>
    </location>
</feature>
<keyword evidence="4" id="KW-1185">Reference proteome</keyword>
<dbReference type="STRING" id="1196353.SAMN05444921_105253"/>
<evidence type="ECO:0000313" key="3">
    <source>
        <dbReference type="EMBL" id="SDM23346.1"/>
    </source>
</evidence>
<protein>
    <submittedName>
        <fullName evidence="3">Uncharacterized protein</fullName>
    </submittedName>
</protein>
<feature type="signal peptide" evidence="2">
    <location>
        <begin position="1"/>
        <end position="22"/>
    </location>
</feature>
<accession>A0A1G9RJB3</accession>
<feature type="chain" id="PRO_5038872440" evidence="2">
    <location>
        <begin position="23"/>
        <end position="182"/>
    </location>
</feature>
<evidence type="ECO:0000256" key="1">
    <source>
        <dbReference type="SAM" id="MobiDB-lite"/>
    </source>
</evidence>
<dbReference type="AlphaFoldDB" id="A0A1G9RJB3"/>
<evidence type="ECO:0000313" key="4">
    <source>
        <dbReference type="Proteomes" id="UP000199063"/>
    </source>
</evidence>
<dbReference type="OrthoDB" id="4332419at2"/>
<reference evidence="4" key="1">
    <citation type="submission" date="2016-10" db="EMBL/GenBank/DDBJ databases">
        <authorList>
            <person name="Varghese N."/>
            <person name="Submissions S."/>
        </authorList>
    </citation>
    <scope>NUCLEOTIDE SEQUENCE [LARGE SCALE GENOMIC DNA]</scope>
    <source>
        <strain evidence="4">CGMCC 4.7042</strain>
    </source>
</reference>